<evidence type="ECO:0000313" key="4">
    <source>
        <dbReference type="Proteomes" id="UP000034740"/>
    </source>
</evidence>
<protein>
    <submittedName>
        <fullName evidence="3">Glycosyltransferase</fullName>
    </submittedName>
</protein>
<gene>
    <name evidence="3" type="ORF">UY83_C0003G0044</name>
</gene>
<dbReference type="Pfam" id="PF13439">
    <property type="entry name" value="Glyco_transf_4"/>
    <property type="match status" value="1"/>
</dbReference>
<evidence type="ECO:0000259" key="2">
    <source>
        <dbReference type="Pfam" id="PF13439"/>
    </source>
</evidence>
<accession>A0A0G1XXX9</accession>
<sequence length="362" mass="40769">MKKILIFSLAYYPRVGGAEVAIKEITDRIRDIEFHMLTLRFGSGPREEKIGNIQVHRVGWGSAYISKILFVPIASYAAIRLHRQTRFDGAWVMMSYMLLPLVLAGLRIPYALTLQEGDTERHMFARLRILPFLYLLRRGFRNATAVSALSTFLAAWAQRMGYRGNVEIIPNGADIQKFSGQKIPHQGTVLVTSSRLVHKNAIDDVIRALALVPDIRFHVAGEGPEEVKLKTLARELGVEDRIKWFGYVEHARLVDLLHTSDIYVRPSRSEGFGASFAEAMAAEIPVITTQEGGLKDFISNDTAWVVEKDRPDQIALQIKAILSNPAAAQKVVTAARKLAEDKYDWDLIAKNMREKVFARVLE</sequence>
<dbReference type="InterPro" id="IPR001296">
    <property type="entry name" value="Glyco_trans_1"/>
</dbReference>
<organism evidence="3 4">
    <name type="scientific">Candidatus Adlerbacteria bacterium GW2011_GWA1_54_10</name>
    <dbReference type="NCBI Taxonomy" id="1618605"/>
    <lineage>
        <taxon>Bacteria</taxon>
        <taxon>Candidatus Adleribacteriota</taxon>
    </lineage>
</organism>
<feature type="domain" description="Glycosyltransferase subfamily 4-like N-terminal" evidence="2">
    <location>
        <begin position="15"/>
        <end position="176"/>
    </location>
</feature>
<dbReference type="PANTHER" id="PTHR45947">
    <property type="entry name" value="SULFOQUINOVOSYL TRANSFERASE SQD2"/>
    <property type="match status" value="1"/>
</dbReference>
<evidence type="ECO:0000259" key="1">
    <source>
        <dbReference type="Pfam" id="PF00534"/>
    </source>
</evidence>
<comment type="caution">
    <text evidence="3">The sequence shown here is derived from an EMBL/GenBank/DDBJ whole genome shotgun (WGS) entry which is preliminary data.</text>
</comment>
<dbReference type="PANTHER" id="PTHR45947:SF3">
    <property type="entry name" value="SULFOQUINOVOSYL TRANSFERASE SQD2"/>
    <property type="match status" value="1"/>
</dbReference>
<proteinExistence type="predicted"/>
<dbReference type="InterPro" id="IPR050194">
    <property type="entry name" value="Glycosyltransferase_grp1"/>
</dbReference>
<dbReference type="Gene3D" id="3.40.50.2000">
    <property type="entry name" value="Glycogen Phosphorylase B"/>
    <property type="match status" value="2"/>
</dbReference>
<reference evidence="3 4" key="1">
    <citation type="journal article" date="2015" name="Nature">
        <title>rRNA introns, odd ribosomes, and small enigmatic genomes across a large radiation of phyla.</title>
        <authorList>
            <person name="Brown C.T."/>
            <person name="Hug L.A."/>
            <person name="Thomas B.C."/>
            <person name="Sharon I."/>
            <person name="Castelle C.J."/>
            <person name="Singh A."/>
            <person name="Wilkins M.J."/>
            <person name="Williams K.H."/>
            <person name="Banfield J.F."/>
        </authorList>
    </citation>
    <scope>NUCLEOTIDE SEQUENCE [LARGE SCALE GENOMIC DNA]</scope>
</reference>
<feature type="domain" description="Glycosyl transferase family 1" evidence="1">
    <location>
        <begin position="180"/>
        <end position="337"/>
    </location>
</feature>
<dbReference type="SUPFAM" id="SSF53756">
    <property type="entry name" value="UDP-Glycosyltransferase/glycogen phosphorylase"/>
    <property type="match status" value="1"/>
</dbReference>
<dbReference type="CDD" id="cd03801">
    <property type="entry name" value="GT4_PimA-like"/>
    <property type="match status" value="1"/>
</dbReference>
<name>A0A0G1XXX9_9BACT</name>
<dbReference type="Proteomes" id="UP000034740">
    <property type="component" value="Unassembled WGS sequence"/>
</dbReference>
<dbReference type="AlphaFoldDB" id="A0A0G1XXX9"/>
<keyword evidence="3" id="KW-0808">Transferase</keyword>
<evidence type="ECO:0000313" key="3">
    <source>
        <dbReference type="EMBL" id="KKW35760.1"/>
    </source>
</evidence>
<dbReference type="GO" id="GO:0016758">
    <property type="term" value="F:hexosyltransferase activity"/>
    <property type="evidence" value="ECO:0007669"/>
    <property type="project" value="TreeGrafter"/>
</dbReference>
<dbReference type="Pfam" id="PF00534">
    <property type="entry name" value="Glycos_transf_1"/>
    <property type="match status" value="1"/>
</dbReference>
<dbReference type="EMBL" id="LCRO01000003">
    <property type="protein sequence ID" value="KKW35760.1"/>
    <property type="molecule type" value="Genomic_DNA"/>
</dbReference>
<dbReference type="InterPro" id="IPR028098">
    <property type="entry name" value="Glyco_trans_4-like_N"/>
</dbReference>